<keyword evidence="3" id="KW-1185">Reference proteome</keyword>
<dbReference type="STRING" id="1464123.SAMN05444126_10954"/>
<keyword evidence="1" id="KW-0812">Transmembrane</keyword>
<feature type="transmembrane region" description="Helical" evidence="1">
    <location>
        <begin position="20"/>
        <end position="50"/>
    </location>
</feature>
<protein>
    <submittedName>
        <fullName evidence="2">Energy-coupling factor transport system permease protein</fullName>
    </submittedName>
</protein>
<keyword evidence="1" id="KW-1133">Transmembrane helix</keyword>
<feature type="transmembrane region" description="Helical" evidence="1">
    <location>
        <begin position="62"/>
        <end position="80"/>
    </location>
</feature>
<gene>
    <name evidence="2" type="ORF">SAMN05444126_10954</name>
</gene>
<name>A0A1H9T9W5_9BACI</name>
<evidence type="ECO:0000313" key="2">
    <source>
        <dbReference type="EMBL" id="SER93951.1"/>
    </source>
</evidence>
<dbReference type="EMBL" id="FOGV01000009">
    <property type="protein sequence ID" value="SER93951.1"/>
    <property type="molecule type" value="Genomic_DNA"/>
</dbReference>
<dbReference type="Proteomes" id="UP000199318">
    <property type="component" value="Unassembled WGS sequence"/>
</dbReference>
<reference evidence="3" key="1">
    <citation type="submission" date="2016-10" db="EMBL/GenBank/DDBJ databases">
        <authorList>
            <person name="de Groot N.N."/>
        </authorList>
    </citation>
    <scope>NUCLEOTIDE SEQUENCE [LARGE SCALE GENOMIC DNA]</scope>
    <source>
        <strain evidence="3">10nlg</strain>
    </source>
</reference>
<comment type="caution">
    <text evidence="2">The sequence shown here is derived from an EMBL/GenBank/DDBJ whole genome shotgun (WGS) entry which is preliminary data.</text>
</comment>
<accession>A0A1H9T9W5</accession>
<proteinExistence type="predicted"/>
<evidence type="ECO:0000313" key="3">
    <source>
        <dbReference type="Proteomes" id="UP000199318"/>
    </source>
</evidence>
<sequence>MKSNINKFLQVDSGYKLFTAVLLGIVPFLVHHSVSYVILSAYLLMLTFLYGARLKEMMKSMTAYLIIIIIPYTFGLLMAWAVSHVYGSELALVYGTYEDVALRLLQLFLLWYATSLFFFSSPTEELVGVFDRALTPLKKIGVRSEEFLTVIMCIVKELKYLGPGVKAGFSESAAAFSKKTSWKVKINVLSTILVSFIVDSFQRLDEVERYVANVKPEELFSYRPKFTIIDGVMFLSLAALLYTMLMVEMNRWFV</sequence>
<dbReference type="AlphaFoldDB" id="A0A1H9T9W5"/>
<dbReference type="RefSeq" id="WP_093072664.1">
    <property type="nucleotide sequence ID" value="NZ_FOGV01000009.1"/>
</dbReference>
<feature type="transmembrane region" description="Helical" evidence="1">
    <location>
        <begin position="224"/>
        <end position="245"/>
    </location>
</feature>
<dbReference type="OrthoDB" id="1806713at2"/>
<keyword evidence="1" id="KW-0472">Membrane</keyword>
<feature type="transmembrane region" description="Helical" evidence="1">
    <location>
        <begin position="100"/>
        <end position="119"/>
    </location>
</feature>
<evidence type="ECO:0000256" key="1">
    <source>
        <dbReference type="SAM" id="Phobius"/>
    </source>
</evidence>
<organism evidence="2 3">
    <name type="scientific">Salisediminibacterium halotolerans</name>
    <dbReference type="NCBI Taxonomy" id="517425"/>
    <lineage>
        <taxon>Bacteria</taxon>
        <taxon>Bacillati</taxon>
        <taxon>Bacillota</taxon>
        <taxon>Bacilli</taxon>
        <taxon>Bacillales</taxon>
        <taxon>Bacillaceae</taxon>
        <taxon>Salisediminibacterium</taxon>
    </lineage>
</organism>